<evidence type="ECO:0000256" key="4">
    <source>
        <dbReference type="ARBA" id="ARBA00022989"/>
    </source>
</evidence>
<dbReference type="PANTHER" id="PTHR22883">
    <property type="entry name" value="ZINC FINGER DHHC DOMAIN CONTAINING PROTEIN"/>
    <property type="match status" value="1"/>
</dbReference>
<evidence type="ECO:0000313" key="10">
    <source>
        <dbReference type="Proteomes" id="UP000694388"/>
    </source>
</evidence>
<sequence length="362" mass="41096">MQCCIGQCENRTEPEEGEQECDNDSAQSTRHSRINGWSSPLHLFQIFAWLVSFYFVVMTFGIFVPLLPYQWKPAGYICISLAMCYHAVVHIATISVDPADLNVRIKKSYRNPIPAFDRSKHEHVIENLHCHLCSVDVGAKSKHCRYCNKCIAGFDHHCNVLNNCVGQRNYWLFINTVTSALLTLLFLLAVLLYIFIQYFQEPHILRTDPHFSRVNDSDTWLLFLPFASVHTTGPSLVAIVGVTTLLSLLCTTMLLDLLCFHIYLRFCACRPATAVGKHMSTYEYNVWQRQKLEAMESSTGGNRQTDSQQQPVTAEQVLLQEQHSTLPIPNPLDSSIGLTDLHNQLPQMLNSNDLTPMSRASM</sequence>
<keyword evidence="4 7" id="KW-1133">Transmembrane helix</keyword>
<keyword evidence="10" id="KW-1185">Reference proteome</keyword>
<evidence type="ECO:0000256" key="7">
    <source>
        <dbReference type="RuleBase" id="RU079119"/>
    </source>
</evidence>
<comment type="similarity">
    <text evidence="7">Belongs to the DHHC palmitoyltransferase family.</text>
</comment>
<dbReference type="Proteomes" id="UP000694388">
    <property type="component" value="Unplaced"/>
</dbReference>
<evidence type="ECO:0000256" key="2">
    <source>
        <dbReference type="ARBA" id="ARBA00022679"/>
    </source>
</evidence>
<evidence type="ECO:0000256" key="1">
    <source>
        <dbReference type="ARBA" id="ARBA00004141"/>
    </source>
</evidence>
<dbReference type="AlphaFoldDB" id="A0A8C4R9Q2"/>
<keyword evidence="3 7" id="KW-0812">Transmembrane</keyword>
<dbReference type="InterPro" id="IPR039859">
    <property type="entry name" value="PFA4/ZDH16/20/ERF2-like"/>
</dbReference>
<comment type="catalytic activity">
    <reaction evidence="7">
        <text>L-cysteinyl-[protein] + hexadecanoyl-CoA = S-hexadecanoyl-L-cysteinyl-[protein] + CoA</text>
        <dbReference type="Rhea" id="RHEA:36683"/>
        <dbReference type="Rhea" id="RHEA-COMP:10131"/>
        <dbReference type="Rhea" id="RHEA-COMP:11032"/>
        <dbReference type="ChEBI" id="CHEBI:29950"/>
        <dbReference type="ChEBI" id="CHEBI:57287"/>
        <dbReference type="ChEBI" id="CHEBI:57379"/>
        <dbReference type="ChEBI" id="CHEBI:74151"/>
        <dbReference type="EC" id="2.3.1.225"/>
    </reaction>
</comment>
<dbReference type="GO" id="GO:0005794">
    <property type="term" value="C:Golgi apparatus"/>
    <property type="evidence" value="ECO:0007669"/>
    <property type="project" value="TreeGrafter"/>
</dbReference>
<feature type="transmembrane region" description="Helical" evidence="7">
    <location>
        <begin position="245"/>
        <end position="264"/>
    </location>
</feature>
<dbReference type="GO" id="GO:0005783">
    <property type="term" value="C:endoplasmic reticulum"/>
    <property type="evidence" value="ECO:0007669"/>
    <property type="project" value="TreeGrafter"/>
</dbReference>
<protein>
    <recommendedName>
        <fullName evidence="7">Palmitoyltransferase</fullName>
        <ecNumber evidence="7">2.3.1.225</ecNumber>
    </recommendedName>
</protein>
<feature type="transmembrane region" description="Helical" evidence="7">
    <location>
        <begin position="46"/>
        <end position="67"/>
    </location>
</feature>
<dbReference type="GO" id="GO:0019706">
    <property type="term" value="F:protein-cysteine S-palmitoyltransferase activity"/>
    <property type="evidence" value="ECO:0007669"/>
    <property type="project" value="UniProtKB-EC"/>
</dbReference>
<proteinExistence type="inferred from homology"/>
<dbReference type="PANTHER" id="PTHR22883:SF203">
    <property type="entry name" value="PALMITOYLTRANSFERASE"/>
    <property type="match status" value="1"/>
</dbReference>
<keyword evidence="5 7" id="KW-0472">Membrane</keyword>
<reference evidence="9" key="1">
    <citation type="submission" date="2025-08" db="UniProtKB">
        <authorList>
            <consortium name="Ensembl"/>
        </authorList>
    </citation>
    <scope>IDENTIFICATION</scope>
</reference>
<evidence type="ECO:0000259" key="8">
    <source>
        <dbReference type="Pfam" id="PF01529"/>
    </source>
</evidence>
<feature type="transmembrane region" description="Helical" evidence="7">
    <location>
        <begin position="170"/>
        <end position="199"/>
    </location>
</feature>
<reference evidence="9" key="2">
    <citation type="submission" date="2025-09" db="UniProtKB">
        <authorList>
            <consortium name="Ensembl"/>
        </authorList>
    </citation>
    <scope>IDENTIFICATION</scope>
</reference>
<evidence type="ECO:0000313" key="9">
    <source>
        <dbReference type="Ensembl" id="ENSEBUP00000026303.1"/>
    </source>
</evidence>
<keyword evidence="2 7" id="KW-0808">Transferase</keyword>
<comment type="subcellular location">
    <subcellularLocation>
        <location evidence="1">Membrane</location>
        <topology evidence="1">Multi-pass membrane protein</topology>
    </subcellularLocation>
</comment>
<dbReference type="GeneTree" id="ENSGT00940000161608"/>
<dbReference type="Ensembl" id="ENSEBUT00000026879.1">
    <property type="protein sequence ID" value="ENSEBUP00000026303.1"/>
    <property type="gene ID" value="ENSEBUG00000016204.1"/>
</dbReference>
<name>A0A8C4R9Q2_EPTBU</name>
<feature type="transmembrane region" description="Helical" evidence="7">
    <location>
        <begin position="74"/>
        <end position="96"/>
    </location>
</feature>
<keyword evidence="6 7" id="KW-0012">Acyltransferase</keyword>
<dbReference type="EC" id="2.3.1.225" evidence="7"/>
<dbReference type="PROSITE" id="PS50216">
    <property type="entry name" value="DHHC"/>
    <property type="match status" value="1"/>
</dbReference>
<dbReference type="GO" id="GO:0006612">
    <property type="term" value="P:protein targeting to membrane"/>
    <property type="evidence" value="ECO:0007669"/>
    <property type="project" value="TreeGrafter"/>
</dbReference>
<feature type="domain" description="Palmitoyltransferase DHHC" evidence="8">
    <location>
        <begin position="126"/>
        <end position="264"/>
    </location>
</feature>
<accession>A0A8C4R9Q2</accession>
<evidence type="ECO:0000256" key="3">
    <source>
        <dbReference type="ARBA" id="ARBA00022692"/>
    </source>
</evidence>
<organism evidence="9 10">
    <name type="scientific">Eptatretus burgeri</name>
    <name type="common">Inshore hagfish</name>
    <dbReference type="NCBI Taxonomy" id="7764"/>
    <lineage>
        <taxon>Eukaryota</taxon>
        <taxon>Metazoa</taxon>
        <taxon>Chordata</taxon>
        <taxon>Craniata</taxon>
        <taxon>Vertebrata</taxon>
        <taxon>Cyclostomata</taxon>
        <taxon>Myxini</taxon>
        <taxon>Myxiniformes</taxon>
        <taxon>Myxinidae</taxon>
        <taxon>Eptatretinae</taxon>
        <taxon>Eptatretus</taxon>
    </lineage>
</organism>
<dbReference type="GO" id="GO:0016020">
    <property type="term" value="C:membrane"/>
    <property type="evidence" value="ECO:0007669"/>
    <property type="project" value="UniProtKB-SubCell"/>
</dbReference>
<comment type="domain">
    <text evidence="7">The DHHC domain is required for palmitoyltransferase activity.</text>
</comment>
<dbReference type="OMA" id="ICGFVEP"/>
<evidence type="ECO:0000256" key="6">
    <source>
        <dbReference type="ARBA" id="ARBA00023315"/>
    </source>
</evidence>
<dbReference type="Pfam" id="PF01529">
    <property type="entry name" value="DHHC"/>
    <property type="match status" value="1"/>
</dbReference>
<evidence type="ECO:0000256" key="5">
    <source>
        <dbReference type="ARBA" id="ARBA00023136"/>
    </source>
</evidence>
<dbReference type="InterPro" id="IPR001594">
    <property type="entry name" value="Palmitoyltrfase_DHHC"/>
</dbReference>